<evidence type="ECO:0000256" key="1">
    <source>
        <dbReference type="ARBA" id="ARBA00001974"/>
    </source>
</evidence>
<comment type="function">
    <text evidence="6">The electron transfer flavoprotein serves as a specific electron acceptor for other dehydrogenases. It transfers the electrons to the main respiratory chain via ETF-ubiquinone oxidoreductase (ETF dehydrogenase).</text>
</comment>
<dbReference type="SUPFAM" id="SSF52402">
    <property type="entry name" value="Adenine nucleotide alpha hydrolases-like"/>
    <property type="match status" value="1"/>
</dbReference>
<evidence type="ECO:0000259" key="7">
    <source>
        <dbReference type="SMART" id="SM00893"/>
    </source>
</evidence>
<organism evidence="8 9">
    <name type="scientific">Isoptericola sediminis</name>
    <dbReference type="NCBI Taxonomy" id="2733572"/>
    <lineage>
        <taxon>Bacteria</taxon>
        <taxon>Bacillati</taxon>
        <taxon>Actinomycetota</taxon>
        <taxon>Actinomycetes</taxon>
        <taxon>Micrococcales</taxon>
        <taxon>Promicromonosporaceae</taxon>
        <taxon>Isoptericola</taxon>
    </lineage>
</organism>
<dbReference type="EMBL" id="JABFAJ010000024">
    <property type="protein sequence ID" value="NNU28512.1"/>
    <property type="molecule type" value="Genomic_DNA"/>
</dbReference>
<dbReference type="AlphaFoldDB" id="A0A849JZ05"/>
<evidence type="ECO:0000313" key="8">
    <source>
        <dbReference type="EMBL" id="NNU28512.1"/>
    </source>
</evidence>
<dbReference type="PIRSF" id="PIRSF000090">
    <property type="entry name" value="Beta-ETF"/>
    <property type="match status" value="1"/>
</dbReference>
<accession>A0A849JZ05</accession>
<dbReference type="PANTHER" id="PTHR21294">
    <property type="entry name" value="ELECTRON TRANSFER FLAVOPROTEIN BETA-SUBUNIT"/>
    <property type="match status" value="1"/>
</dbReference>
<evidence type="ECO:0000313" key="9">
    <source>
        <dbReference type="Proteomes" id="UP000557204"/>
    </source>
</evidence>
<evidence type="ECO:0000256" key="5">
    <source>
        <dbReference type="ARBA" id="ARBA00022982"/>
    </source>
</evidence>
<dbReference type="GO" id="GO:0009055">
    <property type="term" value="F:electron transfer activity"/>
    <property type="evidence" value="ECO:0007669"/>
    <property type="project" value="InterPro"/>
</dbReference>
<comment type="similarity">
    <text evidence="2">Belongs to the ETF beta-subunit/FixA family.</text>
</comment>
<sequence length="258" mass="26329">MRIAVLVKVVPDTYVDRTLSLETGLADRATADLVLDEIDERALEVALRHADDHPDTEIVAVAMTPEAGVTSLRKALALGATSALQVVDERLVGADVVLTAEILAAAVQHVGFDVVLAGDASTDGSGGAVPAAVAELLAVPAATALSEVHLSDTEVTGVRASDGAAVRVGAPLPAVVSVTEALPEARLAGFKGIIAAKKKTIETVSAADLGVDPEPADAARSIMIAVSERPPRTAGTKIVDSGDAAERLADFLVENRLA</sequence>
<keyword evidence="5" id="KW-0249">Electron transport</keyword>
<dbReference type="PANTHER" id="PTHR21294:SF8">
    <property type="entry name" value="ELECTRON TRANSFER FLAVOPROTEIN SUBUNIT BETA"/>
    <property type="match status" value="1"/>
</dbReference>
<dbReference type="SMART" id="SM00893">
    <property type="entry name" value="ETF"/>
    <property type="match status" value="1"/>
</dbReference>
<dbReference type="InterPro" id="IPR014729">
    <property type="entry name" value="Rossmann-like_a/b/a_fold"/>
</dbReference>
<dbReference type="Proteomes" id="UP000557204">
    <property type="component" value="Unassembled WGS sequence"/>
</dbReference>
<evidence type="ECO:0000256" key="2">
    <source>
        <dbReference type="ARBA" id="ARBA00007557"/>
    </source>
</evidence>
<protein>
    <submittedName>
        <fullName evidence="8">Electron transfer flavoprotein subunit beta/FixA family protein</fullName>
    </submittedName>
</protein>
<dbReference type="InterPro" id="IPR014730">
    <property type="entry name" value="ETF_a/b_N"/>
</dbReference>
<dbReference type="GO" id="GO:0005829">
    <property type="term" value="C:cytosol"/>
    <property type="evidence" value="ECO:0007669"/>
    <property type="project" value="TreeGrafter"/>
</dbReference>
<name>A0A849JZ05_9MICO</name>
<dbReference type="Pfam" id="PF01012">
    <property type="entry name" value="ETF"/>
    <property type="match status" value="1"/>
</dbReference>
<comment type="cofactor">
    <cofactor evidence="1">
        <name>FAD</name>
        <dbReference type="ChEBI" id="CHEBI:57692"/>
    </cofactor>
</comment>
<reference evidence="8 9" key="1">
    <citation type="submission" date="2020-05" db="EMBL/GenBank/DDBJ databases">
        <title>Genome sequence of Isoptericola sp. JC619 isolated from Chilika lagoon, India.</title>
        <authorList>
            <person name="Kumar D."/>
            <person name="Appam K."/>
            <person name="Gandham S."/>
            <person name="Uppada J."/>
            <person name="Sasikala C."/>
            <person name="Venkata Ramana C."/>
        </authorList>
    </citation>
    <scope>NUCLEOTIDE SEQUENCE [LARGE SCALE GENOMIC DNA]</scope>
    <source>
        <strain evidence="8 9">JC619</strain>
    </source>
</reference>
<feature type="domain" description="Electron transfer flavoprotein alpha/beta-subunit N-terminal" evidence="7">
    <location>
        <begin position="23"/>
        <end position="213"/>
    </location>
</feature>
<dbReference type="Gene3D" id="3.40.50.620">
    <property type="entry name" value="HUPs"/>
    <property type="match status" value="1"/>
</dbReference>
<comment type="subunit">
    <text evidence="3">Heterodimer of an alpha and a beta subunit.</text>
</comment>
<evidence type="ECO:0000256" key="3">
    <source>
        <dbReference type="ARBA" id="ARBA00011355"/>
    </source>
</evidence>
<gene>
    <name evidence="8" type="ORF">HLI28_13305</name>
</gene>
<evidence type="ECO:0000256" key="4">
    <source>
        <dbReference type="ARBA" id="ARBA00022448"/>
    </source>
</evidence>
<evidence type="ECO:0000256" key="6">
    <source>
        <dbReference type="ARBA" id="ARBA00025649"/>
    </source>
</evidence>
<comment type="caution">
    <text evidence="8">The sequence shown here is derived from an EMBL/GenBank/DDBJ whole genome shotgun (WGS) entry which is preliminary data.</text>
</comment>
<proteinExistence type="inferred from homology"/>
<dbReference type="InterPro" id="IPR012255">
    <property type="entry name" value="ETF_b"/>
</dbReference>
<keyword evidence="9" id="KW-1185">Reference proteome</keyword>
<dbReference type="RefSeq" id="WP_171248047.1">
    <property type="nucleotide sequence ID" value="NZ_JABFAJ010000024.1"/>
</dbReference>
<keyword evidence="4" id="KW-0813">Transport</keyword>